<feature type="domain" description="Peptidase S53" evidence="13">
    <location>
        <begin position="144"/>
        <end position="497"/>
    </location>
</feature>
<comment type="subcellular location">
    <subcellularLocation>
        <location evidence="4">Secreted</location>
        <location evidence="4">Extracellular space</location>
    </subcellularLocation>
</comment>
<comment type="cofactor">
    <cofactor evidence="2">
        <name>Ca(2+)</name>
        <dbReference type="ChEBI" id="CHEBI:29108"/>
    </cofactor>
</comment>
<dbReference type="PANTHER" id="PTHR14218">
    <property type="entry name" value="PROTEASE S8 TRIPEPTIDYL PEPTIDASE I CLN2"/>
    <property type="match status" value="1"/>
</dbReference>
<evidence type="ECO:0000256" key="4">
    <source>
        <dbReference type="ARBA" id="ARBA00004239"/>
    </source>
</evidence>
<evidence type="ECO:0000256" key="5">
    <source>
        <dbReference type="ARBA" id="ARBA00012462"/>
    </source>
</evidence>
<comment type="caution">
    <text evidence="14">The sequence shown here is derived from an EMBL/GenBank/DDBJ whole genome shotgun (WGS) entry which is preliminary data.</text>
</comment>
<dbReference type="GO" id="GO:0005576">
    <property type="term" value="C:extracellular region"/>
    <property type="evidence" value="ECO:0007669"/>
    <property type="project" value="UniProtKB-SubCell"/>
</dbReference>
<keyword evidence="10" id="KW-0106">Calcium</keyword>
<dbReference type="GO" id="GO:0004252">
    <property type="term" value="F:serine-type endopeptidase activity"/>
    <property type="evidence" value="ECO:0007669"/>
    <property type="project" value="UniProtKB-UniRule"/>
</dbReference>
<keyword evidence="9 12" id="KW-0720">Serine protease</keyword>
<evidence type="ECO:0000256" key="8">
    <source>
        <dbReference type="ARBA" id="ARBA00022801"/>
    </source>
</evidence>
<evidence type="ECO:0000256" key="12">
    <source>
        <dbReference type="PROSITE-ProRule" id="PRU01032"/>
    </source>
</evidence>
<dbReference type="Gene3D" id="3.40.50.200">
    <property type="entry name" value="Peptidase S8/S53 domain"/>
    <property type="match status" value="1"/>
</dbReference>
<dbReference type="PROSITE" id="PS00138">
    <property type="entry name" value="SUBTILASE_SER"/>
    <property type="match status" value="1"/>
</dbReference>
<evidence type="ECO:0000256" key="1">
    <source>
        <dbReference type="ARBA" id="ARBA00001910"/>
    </source>
</evidence>
<feature type="active site" description="Charge relay system" evidence="12">
    <location>
        <position position="225"/>
    </location>
</feature>
<dbReference type="AlphaFoldDB" id="A0AAV5AE04"/>
<dbReference type="InterPro" id="IPR030400">
    <property type="entry name" value="Sedolisin_dom"/>
</dbReference>
<evidence type="ECO:0000256" key="11">
    <source>
        <dbReference type="ARBA" id="ARBA00023145"/>
    </source>
</evidence>
<keyword evidence="11" id="KW-0865">Zymogen</keyword>
<dbReference type="Pfam" id="PF00082">
    <property type="entry name" value="Peptidase_S8"/>
    <property type="match status" value="1"/>
</dbReference>
<evidence type="ECO:0000256" key="10">
    <source>
        <dbReference type="ARBA" id="ARBA00022837"/>
    </source>
</evidence>
<dbReference type="Proteomes" id="UP001050691">
    <property type="component" value="Unassembled WGS sequence"/>
</dbReference>
<name>A0AAV5AE04_9AGAM</name>
<accession>A0AAV5AE04</accession>
<dbReference type="PANTHER" id="PTHR14218:SF19">
    <property type="entry name" value="SERINE PROTEASE AORO, PUTATIVE (AFU_ORTHOLOGUE AFUA_6G10250)-RELATED"/>
    <property type="match status" value="1"/>
</dbReference>
<evidence type="ECO:0000256" key="2">
    <source>
        <dbReference type="ARBA" id="ARBA00001913"/>
    </source>
</evidence>
<evidence type="ECO:0000313" key="15">
    <source>
        <dbReference type="Proteomes" id="UP001050691"/>
    </source>
</evidence>
<dbReference type="InterPro" id="IPR050819">
    <property type="entry name" value="Tripeptidyl-peptidase_I"/>
</dbReference>
<evidence type="ECO:0000256" key="9">
    <source>
        <dbReference type="ARBA" id="ARBA00022825"/>
    </source>
</evidence>
<keyword evidence="15" id="KW-1185">Reference proteome</keyword>
<sequence length="497" mass="53188">MSGLERKLYDVSDPNSKHYGQYLTKSEVDMHVRPMPNVTGRLNSWLGKHGINPKKTSSAGQHLDFEVSIAQAEKMFNTSFFVYNDTSSDQTMIKTKKYSVPKELKDHISYVYPITTLNLSPGWTLPLPSSPTNTTMRRSTCQQAMTAPCILAQYNIPLDVGAPATNDSNAIMSFLGQAVQGIDLANYLTSFRTDTVMSKVQVEVISVNGGDNLQSNADNSEANADIQMLLGVMPSAKTKVISTAQTSRDGISDLLTAFAFVAEQEPMASVVTMSYGQPSVIYYISCVIELPSSAISETALPIEVATAMCNMIMQMSVRGATFVTGSGDGGVSGVQQHNCTIFEANFPASCPYALAVGATDLSSGTEVVAGFSSGGFSNVFPSPSYQFQIVSSYLDKIGSLNEGLFNTSGRGFPDISVVGNNILLLNAGQQSIRGGTSTSAPIVAGIIAGLNQRRRKEGKNSLGFVQPLFYAHPETMPGWDPVTGLGTPQFMALAEIV</sequence>
<dbReference type="EC" id="3.4.14.10" evidence="5"/>
<dbReference type="InterPro" id="IPR036852">
    <property type="entry name" value="Peptidase_S8/S53_dom_sf"/>
</dbReference>
<keyword evidence="8 12" id="KW-0378">Hydrolase</keyword>
<dbReference type="InterPro" id="IPR023828">
    <property type="entry name" value="Peptidase_S8_Ser-AS"/>
</dbReference>
<comment type="caution">
    <text evidence="12">Lacks conserved residue(s) required for the propagation of feature annotation.</text>
</comment>
<dbReference type="Pfam" id="PF09286">
    <property type="entry name" value="Pro-kuma_activ"/>
    <property type="match status" value="1"/>
</dbReference>
<feature type="active site" description="Charge relay system" evidence="12">
    <location>
        <position position="221"/>
    </location>
</feature>
<evidence type="ECO:0000259" key="13">
    <source>
        <dbReference type="PROSITE" id="PS51695"/>
    </source>
</evidence>
<protein>
    <recommendedName>
        <fullName evidence="5">tripeptidyl-peptidase II</fullName>
        <ecNumber evidence="5">3.4.14.10</ecNumber>
    </recommendedName>
</protein>
<dbReference type="PROSITE" id="PS51695">
    <property type="entry name" value="SEDOLISIN"/>
    <property type="match status" value="1"/>
</dbReference>
<dbReference type="GO" id="GO:0006508">
    <property type="term" value="P:proteolysis"/>
    <property type="evidence" value="ECO:0007669"/>
    <property type="project" value="UniProtKB-KW"/>
</dbReference>
<dbReference type="GO" id="GO:0046872">
    <property type="term" value="F:metal ion binding"/>
    <property type="evidence" value="ECO:0007669"/>
    <property type="project" value="UniProtKB-KW"/>
</dbReference>
<reference evidence="14" key="1">
    <citation type="submission" date="2021-10" db="EMBL/GenBank/DDBJ databases">
        <title>De novo Genome Assembly of Clathrus columnatus (Basidiomycota, Fungi) Using Illumina and Nanopore Sequence Data.</title>
        <authorList>
            <person name="Ogiso-Tanaka E."/>
            <person name="Itagaki H."/>
            <person name="Hosoya T."/>
            <person name="Hosaka K."/>
        </authorList>
    </citation>
    <scope>NUCLEOTIDE SEQUENCE</scope>
    <source>
        <strain evidence="14">MO-923</strain>
    </source>
</reference>
<comment type="catalytic activity">
    <reaction evidence="1">
        <text>Release of an N-terminal tripeptide from a polypeptide.</text>
        <dbReference type="EC" id="3.4.14.10"/>
    </reaction>
</comment>
<dbReference type="CDD" id="cd11377">
    <property type="entry name" value="Pro-peptidase_S53"/>
    <property type="match status" value="1"/>
</dbReference>
<organism evidence="14 15">
    <name type="scientific">Clathrus columnatus</name>
    <dbReference type="NCBI Taxonomy" id="1419009"/>
    <lineage>
        <taxon>Eukaryota</taxon>
        <taxon>Fungi</taxon>
        <taxon>Dikarya</taxon>
        <taxon>Basidiomycota</taxon>
        <taxon>Agaricomycotina</taxon>
        <taxon>Agaricomycetes</taxon>
        <taxon>Phallomycetidae</taxon>
        <taxon>Phallales</taxon>
        <taxon>Clathraceae</taxon>
        <taxon>Clathrus</taxon>
    </lineage>
</organism>
<dbReference type="InterPro" id="IPR015366">
    <property type="entry name" value="S53_propep"/>
</dbReference>
<evidence type="ECO:0000256" key="3">
    <source>
        <dbReference type="ARBA" id="ARBA00002451"/>
    </source>
</evidence>
<dbReference type="SUPFAM" id="SSF52743">
    <property type="entry name" value="Subtilisin-like"/>
    <property type="match status" value="1"/>
</dbReference>
<gene>
    <name evidence="14" type="ORF">Clacol_006100</name>
</gene>
<keyword evidence="6 12" id="KW-0645">Protease</keyword>
<feature type="active site" description="Charge relay system" evidence="12">
    <location>
        <position position="437"/>
    </location>
</feature>
<comment type="function">
    <text evidence="3">Secreted tripeptidyl-peptidase which degrades proteins at acidic pHs and is involved in virulence.</text>
</comment>
<dbReference type="SMART" id="SM00944">
    <property type="entry name" value="Pro-kuma_activ"/>
    <property type="match status" value="1"/>
</dbReference>
<dbReference type="GO" id="GO:0008240">
    <property type="term" value="F:tripeptidyl-peptidase activity"/>
    <property type="evidence" value="ECO:0007669"/>
    <property type="project" value="UniProtKB-EC"/>
</dbReference>
<dbReference type="SUPFAM" id="SSF54897">
    <property type="entry name" value="Protease propeptides/inhibitors"/>
    <property type="match status" value="1"/>
</dbReference>
<evidence type="ECO:0000256" key="7">
    <source>
        <dbReference type="ARBA" id="ARBA00022723"/>
    </source>
</evidence>
<dbReference type="InterPro" id="IPR000209">
    <property type="entry name" value="Peptidase_S8/S53_dom"/>
</dbReference>
<dbReference type="CDD" id="cd04056">
    <property type="entry name" value="Peptidases_S53"/>
    <property type="match status" value="1"/>
</dbReference>
<keyword evidence="7" id="KW-0479">Metal-binding</keyword>
<proteinExistence type="predicted"/>
<dbReference type="EMBL" id="BPWL01000007">
    <property type="protein sequence ID" value="GJJ11862.1"/>
    <property type="molecule type" value="Genomic_DNA"/>
</dbReference>
<evidence type="ECO:0000256" key="6">
    <source>
        <dbReference type="ARBA" id="ARBA00022670"/>
    </source>
</evidence>
<evidence type="ECO:0000313" key="14">
    <source>
        <dbReference type="EMBL" id="GJJ11862.1"/>
    </source>
</evidence>